<dbReference type="RefSeq" id="WP_406579934.1">
    <property type="nucleotide sequence ID" value="NZ_JBJHQH010000004.1"/>
</dbReference>
<dbReference type="EMBL" id="JBJHQH010000004">
    <property type="protein sequence ID" value="MFK9091264.1"/>
    <property type="molecule type" value="Genomic_DNA"/>
</dbReference>
<sequence>MTKKEEILTVTEDLSGLFDEKTEQTHVKVEKANRSKERDTDRFTVVKALETVTRQMEISGNRPRTISDYNAYVNHFTSTIKIKYIDQLNADHLYEWLASMDVSK</sequence>
<name>A0ABW8RCR8_9BACI</name>
<evidence type="ECO:0000313" key="1">
    <source>
        <dbReference type="EMBL" id="MFK9091264.1"/>
    </source>
</evidence>
<evidence type="ECO:0000313" key="2">
    <source>
        <dbReference type="Proteomes" id="UP001623041"/>
    </source>
</evidence>
<organism evidence="1 2">
    <name type="scientific">Bacillus salipaludis</name>
    <dbReference type="NCBI Taxonomy" id="2547811"/>
    <lineage>
        <taxon>Bacteria</taxon>
        <taxon>Bacillati</taxon>
        <taxon>Bacillota</taxon>
        <taxon>Bacilli</taxon>
        <taxon>Bacillales</taxon>
        <taxon>Bacillaceae</taxon>
        <taxon>Bacillus</taxon>
    </lineage>
</organism>
<gene>
    <name evidence="1" type="ORF">ACJEBI_07200</name>
</gene>
<proteinExistence type="predicted"/>
<accession>A0ABW8RCR8</accession>
<protein>
    <submittedName>
        <fullName evidence="1">Uncharacterized protein</fullName>
    </submittedName>
</protein>
<dbReference type="Proteomes" id="UP001623041">
    <property type="component" value="Unassembled WGS sequence"/>
</dbReference>
<reference evidence="1 2" key="1">
    <citation type="submission" date="2024-11" db="EMBL/GenBank/DDBJ databases">
        <authorList>
            <person name="Lucas J.A."/>
        </authorList>
    </citation>
    <scope>NUCLEOTIDE SEQUENCE [LARGE SCALE GENOMIC DNA]</scope>
    <source>
        <strain evidence="1 2">Z 5.4</strain>
    </source>
</reference>
<comment type="caution">
    <text evidence="1">The sequence shown here is derived from an EMBL/GenBank/DDBJ whole genome shotgun (WGS) entry which is preliminary data.</text>
</comment>
<keyword evidence="2" id="KW-1185">Reference proteome</keyword>